<dbReference type="Proteomes" id="UP000287388">
    <property type="component" value="Chromosome"/>
</dbReference>
<evidence type="ECO:0000313" key="1">
    <source>
        <dbReference type="EMBL" id="QAT13304.1"/>
    </source>
</evidence>
<dbReference type="AlphaFoldDB" id="A0A410NTI7"/>
<evidence type="ECO:0000313" key="3">
    <source>
        <dbReference type="Proteomes" id="UP000287388"/>
    </source>
</evidence>
<keyword evidence="4" id="KW-1185">Reference proteome</keyword>
<reference evidence="1 3" key="1">
    <citation type="submission" date="2019-01" db="EMBL/GenBank/DDBJ databases">
        <title>Brevundimonas diminuta Genome sequencing and assembly.</title>
        <authorList>
            <person name="Chen H."/>
        </authorList>
    </citation>
    <scope>NUCLEOTIDE SEQUENCE [LARGE SCALE GENOMIC DNA]</scope>
    <source>
        <strain evidence="1">ATCC</strain>
        <strain evidence="3">ATCC(B) 19146</strain>
    </source>
</reference>
<name>A0A410NTI7_BREDI</name>
<accession>A0A410NTI7</accession>
<dbReference type="KEGG" id="bdm:EQG53_02435"/>
<dbReference type="EMBL" id="CP035093">
    <property type="protein sequence ID" value="QAT13304.1"/>
    <property type="molecule type" value="Genomic_DNA"/>
</dbReference>
<reference evidence="2 4" key="2">
    <citation type="submission" date="2020-12" db="EMBL/GenBank/DDBJ databases">
        <title>FDA dAtabase for Regulatory Grade micrObial Sequences (FDA-ARGOS): Supporting development and validation of Infectious Disease Dx tests.</title>
        <authorList>
            <person name="Kerrigan L."/>
            <person name="Long C."/>
            <person name="Tallon L."/>
            <person name="Sadzewicz L."/>
            <person name="Zhao X."/>
            <person name="Boylan J."/>
            <person name="Ott S."/>
            <person name="Bowen H."/>
            <person name="Vavikolanu K."/>
            <person name="Mehta A."/>
            <person name="Aluvathingal J."/>
            <person name="Nadendla S."/>
            <person name="Yan Y."/>
            <person name="Sichtig H."/>
        </authorList>
    </citation>
    <scope>NUCLEOTIDE SEQUENCE [LARGE SCALE GENOMIC DNA]</scope>
    <source>
        <strain evidence="2 4">FDAARGOS_1026</strain>
    </source>
</reference>
<organism evidence="1 3">
    <name type="scientific">Brevundimonas diminuta</name>
    <name type="common">Pseudomonas diminuta</name>
    <dbReference type="NCBI Taxonomy" id="293"/>
    <lineage>
        <taxon>Bacteria</taxon>
        <taxon>Pseudomonadati</taxon>
        <taxon>Pseudomonadota</taxon>
        <taxon>Alphaproteobacteria</taxon>
        <taxon>Caulobacterales</taxon>
        <taxon>Caulobacteraceae</taxon>
        <taxon>Brevundimonas</taxon>
    </lineage>
</organism>
<evidence type="ECO:0000313" key="4">
    <source>
        <dbReference type="Proteomes" id="UP000596117"/>
    </source>
</evidence>
<dbReference type="EMBL" id="CP066026">
    <property type="protein sequence ID" value="QQB89335.1"/>
    <property type="molecule type" value="Genomic_DNA"/>
</dbReference>
<sequence>MTPRPWIEGAALLAAHHRAAPAPKSLNRRSYPVSPDVRFALLRANPQAKPLAFHDIGALARHVQRERAGRPIEMVDIEDLRFDGDANMREGVSVYILDQGGDRDGLIGHCWLDGQGQDALRHALARNQLPAHDAAVRAA</sequence>
<evidence type="ECO:0000313" key="2">
    <source>
        <dbReference type="EMBL" id="QQB89335.1"/>
    </source>
</evidence>
<dbReference type="RefSeq" id="WP_128719002.1">
    <property type="nucleotide sequence ID" value="NZ_BJNC01000017.1"/>
</dbReference>
<protein>
    <submittedName>
        <fullName evidence="1">Uncharacterized protein</fullName>
    </submittedName>
</protein>
<gene>
    <name evidence="1" type="ORF">EQG53_02435</name>
    <name evidence="2" type="ORF">I6H83_02510</name>
</gene>
<proteinExistence type="predicted"/>
<dbReference type="Proteomes" id="UP000596117">
    <property type="component" value="Chromosome"/>
</dbReference>